<accession>A0ABN0DP42</accession>
<gene>
    <name evidence="2" type="ORF">HMPREF9432_01464</name>
</gene>
<comment type="caution">
    <text evidence="2">The sequence shown here is derived from an EMBL/GenBank/DDBJ whole genome shotgun (WGS) entry which is preliminary data.</text>
</comment>
<proteinExistence type="predicted"/>
<keyword evidence="3" id="KW-1185">Reference proteome</keyword>
<protein>
    <submittedName>
        <fullName evidence="2">Uncharacterized protein</fullName>
    </submittedName>
</protein>
<sequence>MDVLSSEGYRLIGDYSLRRYKDAIKEAAKHKKDSEEYKKAMKEAARWEDGGTYKTVLHASFGGFLSSFSGANFTTGAVAGTVNELMLKEMRNIKSPELKQIFSLIAGGAVGKMAGNAPLTDAAIAEQATQHNFLTHEYQVKMAEKNEQQIKTHRERIVALAETNPKEYVQYAYQNGGYWNNSGILVADGVEHPDFLQRGDYEYQYNNAEIIGYASDGTPMVEAASTDTNGNTVMKSYPVWGLPKRAYSESVMKPRKSYAETEPEMTGTQAISNSSQPPINNSVPPMRNLPNSIDIVVWIPIRDNLPHVAIRENYNGKRKNGQELHFGNYATEKPTLVGPGIVLYVTSDGPVQAALEKGEAYTLGTITDPTAIADIIGRQNAVLQSFPKESRSVLRPAVIEEHGGEDIHVYHATGDYAEYSLFRRNCLSFAKYIIGGYSEELNNFSNTSFYDSRLWRDK</sequence>
<organism evidence="2 3">
    <name type="scientific">Selenomonas noxia F0398</name>
    <dbReference type="NCBI Taxonomy" id="702437"/>
    <lineage>
        <taxon>Bacteria</taxon>
        <taxon>Bacillati</taxon>
        <taxon>Bacillota</taxon>
        <taxon>Negativicutes</taxon>
        <taxon>Selenomonadales</taxon>
        <taxon>Selenomonadaceae</taxon>
        <taxon>Selenomonas</taxon>
    </lineage>
</organism>
<evidence type="ECO:0000313" key="3">
    <source>
        <dbReference type="Proteomes" id="UP000003175"/>
    </source>
</evidence>
<dbReference type="Proteomes" id="UP000003175">
    <property type="component" value="Unassembled WGS sequence"/>
</dbReference>
<name>A0ABN0DP42_9FIRM</name>
<evidence type="ECO:0000313" key="2">
    <source>
        <dbReference type="EMBL" id="EHG24310.1"/>
    </source>
</evidence>
<evidence type="ECO:0000256" key="1">
    <source>
        <dbReference type="SAM" id="MobiDB-lite"/>
    </source>
</evidence>
<dbReference type="EMBL" id="ADGH01000015">
    <property type="protein sequence ID" value="EHG24310.1"/>
    <property type="molecule type" value="Genomic_DNA"/>
</dbReference>
<feature type="region of interest" description="Disordered" evidence="1">
    <location>
        <begin position="261"/>
        <end position="284"/>
    </location>
</feature>
<feature type="compositionally biased region" description="Low complexity" evidence="1">
    <location>
        <begin position="272"/>
        <end position="284"/>
    </location>
</feature>
<reference evidence="2 3" key="1">
    <citation type="submission" date="2011-08" db="EMBL/GenBank/DDBJ databases">
        <title>The Genome Sequence of Selenomonas noxia F0398.</title>
        <authorList>
            <consortium name="The Broad Institute Genome Sequencing Platform"/>
            <person name="Earl A."/>
            <person name="Ward D."/>
            <person name="Feldgarden M."/>
            <person name="Gevers D."/>
            <person name="Izard J."/>
            <person name="Ganesan A."/>
            <person name="Blanton J.M."/>
            <person name="Baranova O.V."/>
            <person name="Tanner A.C."/>
            <person name="Dewhirst F.E."/>
            <person name="Young S.K."/>
            <person name="Zeng Q."/>
            <person name="Gargeya S."/>
            <person name="Fitzgerald M."/>
            <person name="Haas B."/>
            <person name="Abouelleil A."/>
            <person name="Alvarado L."/>
            <person name="Arachchi H.M."/>
            <person name="Berlin A."/>
            <person name="Brown A."/>
            <person name="Chapman S.B."/>
            <person name="Chen Z."/>
            <person name="Dunbar C."/>
            <person name="Freedman E."/>
            <person name="Gearin G."/>
            <person name="Gellesch M."/>
            <person name="Goldberg J."/>
            <person name="Griggs A."/>
            <person name="Gujja S."/>
            <person name="Heiman D."/>
            <person name="Howarth C."/>
            <person name="Larson L."/>
            <person name="Lui A."/>
            <person name="MacDonald P.J.P."/>
            <person name="Montmayeur A."/>
            <person name="Murphy C."/>
            <person name="Neiman D."/>
            <person name="Pearson M."/>
            <person name="Priest M."/>
            <person name="Roberts A."/>
            <person name="Saif S."/>
            <person name="Shea T."/>
            <person name="Shenoy N."/>
            <person name="Sisk P."/>
            <person name="Stolte C."/>
            <person name="Sykes S."/>
            <person name="Wortman J."/>
            <person name="Nusbaum C."/>
            <person name="Birren B."/>
        </authorList>
    </citation>
    <scope>NUCLEOTIDE SEQUENCE [LARGE SCALE GENOMIC DNA]</scope>
    <source>
        <strain evidence="2 3">F0398</strain>
    </source>
</reference>